<feature type="compositionally biased region" description="Polar residues" evidence="1">
    <location>
        <begin position="43"/>
        <end position="55"/>
    </location>
</feature>
<keyword evidence="3" id="KW-1185">Reference proteome</keyword>
<name>A0A8H4VS49_9AGAR</name>
<evidence type="ECO:0000313" key="2">
    <source>
        <dbReference type="EMBL" id="KAF4620413.1"/>
    </source>
</evidence>
<sequence length="288" mass="31043">MASAIRRKPLLTYKSPTPDDHVFIRSPSATTRPKDPTEEPSCIPSSSRLNSLPPVSQNASRRGYLMAPPLPLFHPFGALAMSLPPLDPTQYGLPIPSVPDERDYAFSQTARSSLPDARLRAVQDESQVVASSTVSAIAAVAARETKERASPKKRRAGGSKRKRKDAEETDLTYPAKRTRPSRGAVEQSVEDDSPPDVIPTGDVRAATPEGLMLSETNEVTKRRSTRAKGTSKRRDSSASETSGSALVGRTQPMKSDSNAVEKVAPKTELAVGNDDKEEGELSEDPLPS</sequence>
<proteinExistence type="predicted"/>
<organism evidence="2 3">
    <name type="scientific">Agrocybe pediades</name>
    <dbReference type="NCBI Taxonomy" id="84607"/>
    <lineage>
        <taxon>Eukaryota</taxon>
        <taxon>Fungi</taxon>
        <taxon>Dikarya</taxon>
        <taxon>Basidiomycota</taxon>
        <taxon>Agaricomycotina</taxon>
        <taxon>Agaricomycetes</taxon>
        <taxon>Agaricomycetidae</taxon>
        <taxon>Agaricales</taxon>
        <taxon>Agaricineae</taxon>
        <taxon>Strophariaceae</taxon>
        <taxon>Agrocybe</taxon>
    </lineage>
</organism>
<comment type="caution">
    <text evidence="2">The sequence shown here is derived from an EMBL/GenBank/DDBJ whole genome shotgun (WGS) entry which is preliminary data.</text>
</comment>
<feature type="compositionally biased region" description="Acidic residues" evidence="1">
    <location>
        <begin position="275"/>
        <end position="288"/>
    </location>
</feature>
<evidence type="ECO:0000256" key="1">
    <source>
        <dbReference type="SAM" id="MobiDB-lite"/>
    </source>
</evidence>
<feature type="compositionally biased region" description="Basic residues" evidence="1">
    <location>
        <begin position="222"/>
        <end position="231"/>
    </location>
</feature>
<feature type="compositionally biased region" description="Basic residues" evidence="1">
    <location>
        <begin position="151"/>
        <end position="163"/>
    </location>
</feature>
<feature type="region of interest" description="Disordered" evidence="1">
    <location>
        <begin position="141"/>
        <end position="288"/>
    </location>
</feature>
<dbReference type="EMBL" id="JAACJL010000015">
    <property type="protein sequence ID" value="KAF4620413.1"/>
    <property type="molecule type" value="Genomic_DNA"/>
</dbReference>
<dbReference type="AlphaFoldDB" id="A0A8H4VS49"/>
<accession>A0A8H4VS49</accession>
<protein>
    <submittedName>
        <fullName evidence="2">Uncharacterized protein</fullName>
    </submittedName>
</protein>
<evidence type="ECO:0000313" key="3">
    <source>
        <dbReference type="Proteomes" id="UP000521872"/>
    </source>
</evidence>
<gene>
    <name evidence="2" type="ORF">D9613_000588</name>
</gene>
<feature type="region of interest" description="Disordered" evidence="1">
    <location>
        <begin position="1"/>
        <end position="55"/>
    </location>
</feature>
<reference evidence="2 3" key="1">
    <citation type="submission" date="2019-12" db="EMBL/GenBank/DDBJ databases">
        <authorList>
            <person name="Floudas D."/>
            <person name="Bentzer J."/>
            <person name="Ahren D."/>
            <person name="Johansson T."/>
            <person name="Persson P."/>
            <person name="Tunlid A."/>
        </authorList>
    </citation>
    <scope>NUCLEOTIDE SEQUENCE [LARGE SCALE GENOMIC DNA]</scope>
    <source>
        <strain evidence="2 3">CBS 102.39</strain>
    </source>
</reference>
<dbReference type="Proteomes" id="UP000521872">
    <property type="component" value="Unassembled WGS sequence"/>
</dbReference>